<evidence type="ECO:0000313" key="1">
    <source>
        <dbReference type="EMBL" id="TGY90863.1"/>
    </source>
</evidence>
<proteinExistence type="predicted"/>
<sequence>MCEVLGYKNFCSACKGSREENGELLCADKNGKFYGLPVTGVLMAPCMRKRNGIGLEGGKRHKA</sequence>
<accession>A0AC61RPZ7</accession>
<evidence type="ECO:0000313" key="2">
    <source>
        <dbReference type="Proteomes" id="UP000304953"/>
    </source>
</evidence>
<dbReference type="EMBL" id="SRYA01000080">
    <property type="protein sequence ID" value="TGY90863.1"/>
    <property type="molecule type" value="Genomic_DNA"/>
</dbReference>
<protein>
    <submittedName>
        <fullName evidence="1">Uncharacterized protein</fullName>
    </submittedName>
</protein>
<gene>
    <name evidence="1" type="ORF">E5329_23790</name>
</gene>
<dbReference type="Proteomes" id="UP000304953">
    <property type="component" value="Unassembled WGS sequence"/>
</dbReference>
<name>A0AC61RPZ7_9FIRM</name>
<comment type="caution">
    <text evidence="1">The sequence shown here is derived from an EMBL/GenBank/DDBJ whole genome shotgun (WGS) entry which is preliminary data.</text>
</comment>
<keyword evidence="2" id="KW-1185">Reference proteome</keyword>
<reference evidence="1" key="1">
    <citation type="submission" date="2019-04" db="EMBL/GenBank/DDBJ databases">
        <title>Microbes associate with the intestines of laboratory mice.</title>
        <authorList>
            <person name="Navarre W."/>
            <person name="Wong E."/>
            <person name="Huang K."/>
            <person name="Tropini C."/>
            <person name="Ng K."/>
            <person name="Yu B."/>
        </authorList>
    </citation>
    <scope>NUCLEOTIDE SEQUENCE</scope>
    <source>
        <strain evidence="1">NM01_1-7b</strain>
    </source>
</reference>
<organism evidence="1 2">
    <name type="scientific">Petralouisia muris</name>
    <dbReference type="NCBI Taxonomy" id="3032872"/>
    <lineage>
        <taxon>Bacteria</taxon>
        <taxon>Bacillati</taxon>
        <taxon>Bacillota</taxon>
        <taxon>Clostridia</taxon>
        <taxon>Lachnospirales</taxon>
        <taxon>Lachnospiraceae</taxon>
        <taxon>Petralouisia</taxon>
    </lineage>
</organism>